<keyword evidence="2" id="KW-1185">Reference proteome</keyword>
<evidence type="ECO:0000313" key="1">
    <source>
        <dbReference type="EMBL" id="OMJ75080.1"/>
    </source>
</evidence>
<dbReference type="AlphaFoldDB" id="A0A1R2BEE6"/>
<evidence type="ECO:0008006" key="3">
    <source>
        <dbReference type="Google" id="ProtNLM"/>
    </source>
</evidence>
<reference evidence="1 2" key="1">
    <citation type="submission" date="2016-11" db="EMBL/GenBank/DDBJ databases">
        <title>The macronuclear genome of Stentor coeruleus: a giant cell with tiny introns.</title>
        <authorList>
            <person name="Slabodnick M."/>
            <person name="Ruby J.G."/>
            <person name="Reiff S.B."/>
            <person name="Swart E.C."/>
            <person name="Gosai S."/>
            <person name="Prabakaran S."/>
            <person name="Witkowska E."/>
            <person name="Larue G.E."/>
            <person name="Fisher S."/>
            <person name="Freeman R.M."/>
            <person name="Gunawardena J."/>
            <person name="Chu W."/>
            <person name="Stover N.A."/>
            <person name="Gregory B.D."/>
            <person name="Nowacki M."/>
            <person name="Derisi J."/>
            <person name="Roy S.W."/>
            <person name="Marshall W.F."/>
            <person name="Sood P."/>
        </authorList>
    </citation>
    <scope>NUCLEOTIDE SEQUENCE [LARGE SCALE GENOMIC DNA]</scope>
    <source>
        <strain evidence="1">WM001</strain>
    </source>
</reference>
<dbReference type="InterPro" id="IPR029058">
    <property type="entry name" value="AB_hydrolase_fold"/>
</dbReference>
<sequence length="284" mass="32155">MEFNRLLFPAPKSSYTASLFPGEFIAIPRKVSKGPTPIPCLFLSTARGSSKTMIYFHGNAEDLGMSYELLCHLSSALRMHVIGVEYPGYGIYNGKCTEKKILSDSEDIYNYLTQNMKIKGEDIILFGRSIGTGPATWLASEKKVGGLLLMSGYTCIREVAKSIVGKVFMYFIKDRFRNIDWIKKVTVPAFIVHGQSDTLIPYDQSIRLYKNCNSPSSLLLPESMNHNEFDFFDDLTIPFSIFLTQCGITYEFGPDNGFIKFPADIFFQYDKPEESTLRSETFNE</sequence>
<dbReference type="OrthoDB" id="10249433at2759"/>
<organism evidence="1 2">
    <name type="scientific">Stentor coeruleus</name>
    <dbReference type="NCBI Taxonomy" id="5963"/>
    <lineage>
        <taxon>Eukaryota</taxon>
        <taxon>Sar</taxon>
        <taxon>Alveolata</taxon>
        <taxon>Ciliophora</taxon>
        <taxon>Postciliodesmatophora</taxon>
        <taxon>Heterotrichea</taxon>
        <taxon>Heterotrichida</taxon>
        <taxon>Stentoridae</taxon>
        <taxon>Stentor</taxon>
    </lineage>
</organism>
<dbReference type="PANTHER" id="PTHR12277:SF197">
    <property type="entry name" value="CHROMOSOME UNDETERMINED SCAFFOLD_38, WHOLE GENOME SHOTGUN SEQUENCE"/>
    <property type="match status" value="1"/>
</dbReference>
<name>A0A1R2BEE6_9CILI</name>
<gene>
    <name evidence="1" type="ORF">SteCoe_25856</name>
</gene>
<comment type="caution">
    <text evidence="1">The sequence shown here is derived from an EMBL/GenBank/DDBJ whole genome shotgun (WGS) entry which is preliminary data.</text>
</comment>
<accession>A0A1R2BEE6</accession>
<dbReference type="PANTHER" id="PTHR12277">
    <property type="entry name" value="ALPHA/BETA HYDROLASE DOMAIN-CONTAINING PROTEIN"/>
    <property type="match status" value="1"/>
</dbReference>
<proteinExistence type="predicted"/>
<protein>
    <recommendedName>
        <fullName evidence="3">Serine aminopeptidase S33 domain-containing protein</fullName>
    </recommendedName>
</protein>
<dbReference type="Proteomes" id="UP000187209">
    <property type="component" value="Unassembled WGS sequence"/>
</dbReference>
<evidence type="ECO:0000313" key="2">
    <source>
        <dbReference type="Proteomes" id="UP000187209"/>
    </source>
</evidence>
<dbReference type="EMBL" id="MPUH01000711">
    <property type="protein sequence ID" value="OMJ75080.1"/>
    <property type="molecule type" value="Genomic_DNA"/>
</dbReference>
<dbReference type="SUPFAM" id="SSF53474">
    <property type="entry name" value="alpha/beta-Hydrolases"/>
    <property type="match status" value="1"/>
</dbReference>
<dbReference type="Gene3D" id="3.40.50.1820">
    <property type="entry name" value="alpha/beta hydrolase"/>
    <property type="match status" value="1"/>
</dbReference>